<evidence type="ECO:0000259" key="2">
    <source>
        <dbReference type="Pfam" id="PF14347"/>
    </source>
</evidence>
<keyword evidence="4" id="KW-1185">Reference proteome</keyword>
<evidence type="ECO:0000313" key="4">
    <source>
        <dbReference type="Proteomes" id="UP000503162"/>
    </source>
</evidence>
<feature type="compositionally biased region" description="Low complexity" evidence="1">
    <location>
        <begin position="8"/>
        <end position="27"/>
    </location>
</feature>
<proteinExistence type="predicted"/>
<dbReference type="InterPro" id="IPR025512">
    <property type="entry name" value="DUF4399"/>
</dbReference>
<evidence type="ECO:0000313" key="3">
    <source>
        <dbReference type="EMBL" id="QIM54634.1"/>
    </source>
</evidence>
<dbReference type="Pfam" id="PF14347">
    <property type="entry name" value="DUF4399"/>
    <property type="match status" value="1"/>
</dbReference>
<sequence>MQQTMDRASASATPPATVTASTPTLSSGYQKVAAAPGTRLYFVNLRDGQTVSNPVKLVFGLSGMGVAPAGVEKAGTGHHHLLIDVAAWDANAPLPVSDQVRHFGMGQTETTLQLAPGTHTLQLVLGDQNHIPHHPVVASERITVTVK</sequence>
<protein>
    <submittedName>
        <fullName evidence="3">DUF4399 domain-containing protein</fullName>
    </submittedName>
</protein>
<dbReference type="KEGG" id="hcz:G9Q37_02745"/>
<dbReference type="Proteomes" id="UP000503162">
    <property type="component" value="Chromosome"/>
</dbReference>
<feature type="domain" description="DUF4399" evidence="2">
    <location>
        <begin position="59"/>
        <end position="147"/>
    </location>
</feature>
<feature type="region of interest" description="Disordered" evidence="1">
    <location>
        <begin position="1"/>
        <end position="28"/>
    </location>
</feature>
<evidence type="ECO:0000256" key="1">
    <source>
        <dbReference type="SAM" id="MobiDB-lite"/>
    </source>
</evidence>
<name>A0A6G8IN68_9BURK</name>
<dbReference type="EMBL" id="CP049989">
    <property type="protein sequence ID" value="QIM54634.1"/>
    <property type="molecule type" value="Genomic_DNA"/>
</dbReference>
<dbReference type="AlphaFoldDB" id="A0A6G8IN68"/>
<organism evidence="3 4">
    <name type="scientific">Hydrogenophaga crocea</name>
    <dbReference type="NCBI Taxonomy" id="2716225"/>
    <lineage>
        <taxon>Bacteria</taxon>
        <taxon>Pseudomonadati</taxon>
        <taxon>Pseudomonadota</taxon>
        <taxon>Betaproteobacteria</taxon>
        <taxon>Burkholderiales</taxon>
        <taxon>Comamonadaceae</taxon>
        <taxon>Hydrogenophaga</taxon>
    </lineage>
</organism>
<accession>A0A6G8IN68</accession>
<reference evidence="3 4" key="1">
    <citation type="submission" date="2020-03" db="EMBL/GenBank/DDBJ databases">
        <title>Hydrogenophaga sp. nov. isolated from cyanobacterial mat.</title>
        <authorList>
            <person name="Thorat V."/>
            <person name="Kirdat K."/>
            <person name="Tiwarekar B."/>
            <person name="Costa E.D."/>
            <person name="Yadav A."/>
        </authorList>
    </citation>
    <scope>NUCLEOTIDE SEQUENCE [LARGE SCALE GENOMIC DNA]</scope>
    <source>
        <strain evidence="3 4">BA0156</strain>
    </source>
</reference>
<gene>
    <name evidence="3" type="ORF">G9Q37_02745</name>
</gene>